<dbReference type="PRINTS" id="PR00411">
    <property type="entry name" value="PNDRDTASEI"/>
</dbReference>
<dbReference type="OrthoDB" id="3214401at2"/>
<evidence type="ECO:0000256" key="1">
    <source>
        <dbReference type="ARBA" id="ARBA00004948"/>
    </source>
</evidence>
<keyword evidence="3 8" id="KW-0560">Oxidoreductase</keyword>
<dbReference type="EC" id="1.4.3.19" evidence="5"/>
<dbReference type="InterPro" id="IPR012727">
    <property type="entry name" value="Gly_oxidase_ThiO"/>
</dbReference>
<dbReference type="GO" id="GO:0050660">
    <property type="term" value="F:flavin adenine dinucleotide binding"/>
    <property type="evidence" value="ECO:0007669"/>
    <property type="project" value="InterPro"/>
</dbReference>
<dbReference type="InterPro" id="IPR036188">
    <property type="entry name" value="FAD/NAD-bd_sf"/>
</dbReference>
<organism evidence="8 9">
    <name type="scientific">Egibacter rhizosphaerae</name>
    <dbReference type="NCBI Taxonomy" id="1670831"/>
    <lineage>
        <taxon>Bacteria</taxon>
        <taxon>Bacillati</taxon>
        <taxon>Actinomycetota</taxon>
        <taxon>Nitriliruptoria</taxon>
        <taxon>Egibacterales</taxon>
        <taxon>Egibacteraceae</taxon>
        <taxon>Egibacter</taxon>
    </lineage>
</organism>
<evidence type="ECO:0000256" key="6">
    <source>
        <dbReference type="SAM" id="MobiDB-lite"/>
    </source>
</evidence>
<dbReference type="AlphaFoldDB" id="A0A411YAD1"/>
<dbReference type="SUPFAM" id="SSF54373">
    <property type="entry name" value="FAD-linked reductases, C-terminal domain"/>
    <property type="match status" value="1"/>
</dbReference>
<feature type="region of interest" description="Disordered" evidence="6">
    <location>
        <begin position="364"/>
        <end position="393"/>
    </location>
</feature>
<dbReference type="PANTHER" id="PTHR13847">
    <property type="entry name" value="SARCOSINE DEHYDROGENASE-RELATED"/>
    <property type="match status" value="1"/>
</dbReference>
<dbReference type="UniPathway" id="UPA00060"/>
<dbReference type="GO" id="GO:0005737">
    <property type="term" value="C:cytoplasm"/>
    <property type="evidence" value="ECO:0007669"/>
    <property type="project" value="TreeGrafter"/>
</dbReference>
<comment type="pathway">
    <text evidence="1">Cofactor biosynthesis; thiamine diphosphate biosynthesis.</text>
</comment>
<dbReference type="GO" id="GO:0009228">
    <property type="term" value="P:thiamine biosynthetic process"/>
    <property type="evidence" value="ECO:0007669"/>
    <property type="project" value="UniProtKB-KW"/>
</dbReference>
<evidence type="ECO:0000256" key="2">
    <source>
        <dbReference type="ARBA" id="ARBA00022977"/>
    </source>
</evidence>
<dbReference type="InterPro" id="IPR006076">
    <property type="entry name" value="FAD-dep_OxRdtase"/>
</dbReference>
<dbReference type="SUPFAM" id="SSF51905">
    <property type="entry name" value="FAD/NAD(P)-binding domain"/>
    <property type="match status" value="1"/>
</dbReference>
<evidence type="ECO:0000313" key="9">
    <source>
        <dbReference type="Proteomes" id="UP000291469"/>
    </source>
</evidence>
<dbReference type="EMBL" id="CP036402">
    <property type="protein sequence ID" value="QBI18161.1"/>
    <property type="molecule type" value="Genomic_DNA"/>
</dbReference>
<dbReference type="RefSeq" id="WP_131153159.1">
    <property type="nucleotide sequence ID" value="NZ_CP036402.1"/>
</dbReference>
<evidence type="ECO:0000313" key="8">
    <source>
        <dbReference type="EMBL" id="QBI18161.1"/>
    </source>
</evidence>
<evidence type="ECO:0000256" key="4">
    <source>
        <dbReference type="ARBA" id="ARBA00049872"/>
    </source>
</evidence>
<dbReference type="GO" id="GO:0009229">
    <property type="term" value="P:thiamine diphosphate biosynthetic process"/>
    <property type="evidence" value="ECO:0007669"/>
    <property type="project" value="UniProtKB-UniPathway"/>
</dbReference>
<dbReference type="Gene3D" id="3.50.50.60">
    <property type="entry name" value="FAD/NAD(P)-binding domain"/>
    <property type="match status" value="1"/>
</dbReference>
<gene>
    <name evidence="8" type="primary">thiO</name>
    <name evidence="8" type="ORF">ER308_00280</name>
</gene>
<accession>A0A411YAD1</accession>
<comment type="catalytic activity">
    <reaction evidence="4">
        <text>glycine + O2 + H2O = glyoxylate + H2O2 + NH4(+)</text>
        <dbReference type="Rhea" id="RHEA:11532"/>
        <dbReference type="ChEBI" id="CHEBI:15377"/>
        <dbReference type="ChEBI" id="CHEBI:15379"/>
        <dbReference type="ChEBI" id="CHEBI:16240"/>
        <dbReference type="ChEBI" id="CHEBI:28938"/>
        <dbReference type="ChEBI" id="CHEBI:36655"/>
        <dbReference type="ChEBI" id="CHEBI:57305"/>
        <dbReference type="EC" id="1.4.3.19"/>
    </reaction>
</comment>
<name>A0A411YAD1_9ACTN</name>
<dbReference type="Pfam" id="PF01266">
    <property type="entry name" value="DAO"/>
    <property type="match status" value="1"/>
</dbReference>
<protein>
    <recommendedName>
        <fullName evidence="5">glycine oxidase</fullName>
        <ecNumber evidence="5">1.4.3.19</ecNumber>
    </recommendedName>
</protein>
<dbReference type="KEGG" id="erz:ER308_00280"/>
<evidence type="ECO:0000256" key="5">
    <source>
        <dbReference type="ARBA" id="ARBA00050018"/>
    </source>
</evidence>
<dbReference type="Gene3D" id="3.30.9.10">
    <property type="entry name" value="D-Amino Acid Oxidase, subunit A, domain 2"/>
    <property type="match status" value="1"/>
</dbReference>
<keyword evidence="2" id="KW-0784">Thiamine biosynthesis</keyword>
<sequence>MADAIVVGGGVIGLSSAWRLAQQGAEVVCCDPSHGRGASWAAAGMLAPVTEVTYSEAAHLRLNLASRERWPAFAESLTRVTGNDVGFRECGALKVARDAGDRAELEQLTEFQHQLGLDVTLLRSREARRLEPALAPGVRGAIDCPQDAHVDNRELIEALSQAARDAGATLPPVEVERVRSDGSRVLGVRLADGGSIDAPTVVVTAGAGTAALAGRTEPDEAVAQALPPVRPVKGQLLHLHAEPGEPPIAERLIRGLLVYIVPFPDGHVVVGATAEERGWDRRATAGAVHDLLRDATELLPGLLEHELLETATGLRPATPDNAPALGPSGPDGLIVATGHWRNGLLLAPITSEAVTAWAAGDAPPEEAHGFGVERFEPRTSGEVPAVGADPEGG</sequence>
<reference evidence="8 9" key="1">
    <citation type="submission" date="2019-01" db="EMBL/GenBank/DDBJ databases">
        <title>Egibacter rhizosphaerae EGI 80759T.</title>
        <authorList>
            <person name="Chen D.-D."/>
            <person name="Tian Y."/>
            <person name="Jiao J.-Y."/>
            <person name="Zhang X.-T."/>
            <person name="Zhang Y.-G."/>
            <person name="Zhang Y."/>
            <person name="Xiao M."/>
            <person name="Shu W.-S."/>
            <person name="Li W.-J."/>
        </authorList>
    </citation>
    <scope>NUCLEOTIDE SEQUENCE [LARGE SCALE GENOMIC DNA]</scope>
    <source>
        <strain evidence="8 9">EGI 80759</strain>
    </source>
</reference>
<evidence type="ECO:0000259" key="7">
    <source>
        <dbReference type="Pfam" id="PF01266"/>
    </source>
</evidence>
<keyword evidence="9" id="KW-1185">Reference proteome</keyword>
<dbReference type="NCBIfam" id="TIGR02352">
    <property type="entry name" value="thiamin_ThiO"/>
    <property type="match status" value="1"/>
</dbReference>
<evidence type="ECO:0000256" key="3">
    <source>
        <dbReference type="ARBA" id="ARBA00023002"/>
    </source>
</evidence>
<feature type="compositionally biased region" description="Basic and acidic residues" evidence="6">
    <location>
        <begin position="365"/>
        <end position="379"/>
    </location>
</feature>
<dbReference type="GO" id="GO:0043799">
    <property type="term" value="F:glycine oxidase activity"/>
    <property type="evidence" value="ECO:0007669"/>
    <property type="project" value="UniProtKB-EC"/>
</dbReference>
<dbReference type="PANTHER" id="PTHR13847:SF289">
    <property type="entry name" value="GLYCINE OXIDASE"/>
    <property type="match status" value="1"/>
</dbReference>
<feature type="domain" description="FAD dependent oxidoreductase" evidence="7">
    <location>
        <begin position="3"/>
        <end position="357"/>
    </location>
</feature>
<dbReference type="Proteomes" id="UP000291469">
    <property type="component" value="Chromosome"/>
</dbReference>
<proteinExistence type="predicted"/>